<gene>
    <name evidence="3" type="ORF">COT81_02940</name>
</gene>
<feature type="region of interest" description="Disordered" evidence="1">
    <location>
        <begin position="1"/>
        <end position="22"/>
    </location>
</feature>
<evidence type="ECO:0000313" key="3">
    <source>
        <dbReference type="EMBL" id="PIS05098.1"/>
    </source>
</evidence>
<evidence type="ECO:0000256" key="1">
    <source>
        <dbReference type="SAM" id="MobiDB-lite"/>
    </source>
</evidence>
<keyword evidence="2" id="KW-1133">Transmembrane helix</keyword>
<feature type="compositionally biased region" description="Basic residues" evidence="1">
    <location>
        <begin position="1"/>
        <end position="18"/>
    </location>
</feature>
<name>A0A2H0W171_9BACT</name>
<keyword evidence="2" id="KW-0812">Transmembrane</keyword>
<organism evidence="3 4">
    <name type="scientific">Candidatus Buchananbacteria bacterium CG10_big_fil_rev_8_21_14_0_10_42_9</name>
    <dbReference type="NCBI Taxonomy" id="1974526"/>
    <lineage>
        <taxon>Bacteria</taxon>
        <taxon>Candidatus Buchananiibacteriota</taxon>
    </lineage>
</organism>
<sequence>MPKLSRTKKPSKSKTSHHRGIDELHELGDEMMKHLKNAKREYSELDAQTKKKIAAGIVGATALLAGLAAHKAHRRKKK</sequence>
<evidence type="ECO:0000256" key="2">
    <source>
        <dbReference type="SAM" id="Phobius"/>
    </source>
</evidence>
<evidence type="ECO:0000313" key="4">
    <source>
        <dbReference type="Proteomes" id="UP000230935"/>
    </source>
</evidence>
<accession>A0A2H0W171</accession>
<proteinExistence type="predicted"/>
<dbReference type="Proteomes" id="UP000230935">
    <property type="component" value="Unassembled WGS sequence"/>
</dbReference>
<protein>
    <submittedName>
        <fullName evidence="3">Uncharacterized protein</fullName>
    </submittedName>
</protein>
<reference evidence="4" key="1">
    <citation type="submission" date="2017-09" db="EMBL/GenBank/DDBJ databases">
        <title>Depth-based differentiation of microbial function through sediment-hosted aquifers and enrichment of novel symbionts in the deep terrestrial subsurface.</title>
        <authorList>
            <person name="Probst A.J."/>
            <person name="Ladd B."/>
            <person name="Jarett J.K."/>
            <person name="Geller-Mcgrath D.E."/>
            <person name="Sieber C.M.K."/>
            <person name="Emerson J.B."/>
            <person name="Anantharaman K."/>
            <person name="Thomas B.C."/>
            <person name="Malmstrom R."/>
            <person name="Stieglmeier M."/>
            <person name="Klingl A."/>
            <person name="Woyke T."/>
            <person name="Ryan C.M."/>
            <person name="Banfield J.F."/>
        </authorList>
    </citation>
    <scope>NUCLEOTIDE SEQUENCE [LARGE SCALE GENOMIC DNA]</scope>
</reference>
<feature type="transmembrane region" description="Helical" evidence="2">
    <location>
        <begin position="53"/>
        <end position="70"/>
    </location>
</feature>
<keyword evidence="2" id="KW-0472">Membrane</keyword>
<dbReference type="AlphaFoldDB" id="A0A2H0W171"/>
<comment type="caution">
    <text evidence="3">The sequence shown here is derived from an EMBL/GenBank/DDBJ whole genome shotgun (WGS) entry which is preliminary data.</text>
</comment>
<dbReference type="EMBL" id="PEZZ01000021">
    <property type="protein sequence ID" value="PIS05098.1"/>
    <property type="molecule type" value="Genomic_DNA"/>
</dbReference>